<feature type="transmembrane region" description="Helical" evidence="2">
    <location>
        <begin position="1475"/>
        <end position="1494"/>
    </location>
</feature>
<feature type="transmembrane region" description="Helical" evidence="2">
    <location>
        <begin position="1315"/>
        <end position="1334"/>
    </location>
</feature>
<dbReference type="Pfam" id="PF13517">
    <property type="entry name" value="FG-GAP_3"/>
    <property type="match status" value="3"/>
</dbReference>
<dbReference type="Gene3D" id="2.10.50.10">
    <property type="entry name" value="Tumor Necrosis Factor Receptor, subunit A, domain 2"/>
    <property type="match status" value="1"/>
</dbReference>
<dbReference type="InterPro" id="IPR039448">
    <property type="entry name" value="Beta_helix"/>
</dbReference>
<keyword evidence="1" id="KW-0732">Signal</keyword>
<keyword evidence="2" id="KW-0472">Membrane</keyword>
<dbReference type="InterPro" id="IPR009030">
    <property type="entry name" value="Growth_fac_rcpt_cys_sf"/>
</dbReference>
<dbReference type="SUPFAM" id="SSF51126">
    <property type="entry name" value="Pectin lyase-like"/>
    <property type="match status" value="1"/>
</dbReference>
<dbReference type="GeneID" id="25570156"/>
<evidence type="ECO:0000313" key="4">
    <source>
        <dbReference type="EMBL" id="KNC52987.1"/>
    </source>
</evidence>
<dbReference type="SUPFAM" id="SSF57184">
    <property type="entry name" value="Growth factor receptor domain"/>
    <property type="match status" value="1"/>
</dbReference>
<name>A0A0L0DKZ4_THETB</name>
<keyword evidence="5" id="KW-1185">Reference proteome</keyword>
<proteinExistence type="predicted"/>
<dbReference type="InterPro" id="IPR011050">
    <property type="entry name" value="Pectin_lyase_fold/virulence"/>
</dbReference>
<dbReference type="Gene3D" id="2.130.10.130">
    <property type="entry name" value="Integrin alpha, N-terminal"/>
    <property type="match status" value="1"/>
</dbReference>
<dbReference type="SMART" id="SM01411">
    <property type="entry name" value="Ephrin_rec_like"/>
    <property type="match status" value="1"/>
</dbReference>
<dbReference type="OrthoDB" id="2119228at2759"/>
<feature type="transmembrane region" description="Helical" evidence="2">
    <location>
        <begin position="1112"/>
        <end position="1135"/>
    </location>
</feature>
<dbReference type="Pfam" id="PF13229">
    <property type="entry name" value="Beta_helix"/>
    <property type="match status" value="1"/>
</dbReference>
<dbReference type="SUPFAM" id="SSF69318">
    <property type="entry name" value="Integrin alpha N-terminal domain"/>
    <property type="match status" value="1"/>
</dbReference>
<feature type="transmembrane region" description="Helical" evidence="2">
    <location>
        <begin position="1506"/>
        <end position="1533"/>
    </location>
</feature>
<keyword evidence="2" id="KW-0812">Transmembrane</keyword>
<evidence type="ECO:0000256" key="2">
    <source>
        <dbReference type="SAM" id="Phobius"/>
    </source>
</evidence>
<dbReference type="RefSeq" id="XP_013754920.1">
    <property type="nucleotide sequence ID" value="XM_013899466.1"/>
</dbReference>
<dbReference type="Proteomes" id="UP000054408">
    <property type="component" value="Unassembled WGS sequence"/>
</dbReference>
<evidence type="ECO:0000259" key="3">
    <source>
        <dbReference type="Pfam" id="PF13229"/>
    </source>
</evidence>
<gene>
    <name evidence="4" type="ORF">AMSG_12242</name>
</gene>
<dbReference type="PANTHER" id="PTHR44103:SF1">
    <property type="entry name" value="PROPROTEIN CONVERTASE P"/>
    <property type="match status" value="1"/>
</dbReference>
<evidence type="ECO:0000256" key="1">
    <source>
        <dbReference type="ARBA" id="ARBA00022729"/>
    </source>
</evidence>
<dbReference type="InterPro" id="IPR013517">
    <property type="entry name" value="FG-GAP"/>
</dbReference>
<dbReference type="InterPro" id="IPR006626">
    <property type="entry name" value="PbH1"/>
</dbReference>
<feature type="transmembrane region" description="Helical" evidence="2">
    <location>
        <begin position="1269"/>
        <end position="1294"/>
    </location>
</feature>
<dbReference type="InterPro" id="IPR028994">
    <property type="entry name" value="Integrin_alpha_N"/>
</dbReference>
<dbReference type="EMBL" id="GL349477">
    <property type="protein sequence ID" value="KNC52987.1"/>
    <property type="molecule type" value="Genomic_DNA"/>
</dbReference>
<feature type="transmembrane region" description="Helical" evidence="2">
    <location>
        <begin position="1374"/>
        <end position="1395"/>
    </location>
</feature>
<dbReference type="PANTHER" id="PTHR44103">
    <property type="entry name" value="PROPROTEIN CONVERTASE P"/>
    <property type="match status" value="1"/>
</dbReference>
<feature type="transmembrane region" description="Helical" evidence="2">
    <location>
        <begin position="1053"/>
        <end position="1074"/>
    </location>
</feature>
<protein>
    <recommendedName>
        <fullName evidence="3">Right handed beta helix domain-containing protein</fullName>
    </recommendedName>
</protein>
<organism evidence="4 5">
    <name type="scientific">Thecamonas trahens ATCC 50062</name>
    <dbReference type="NCBI Taxonomy" id="461836"/>
    <lineage>
        <taxon>Eukaryota</taxon>
        <taxon>Apusozoa</taxon>
        <taxon>Apusomonadida</taxon>
        <taxon>Apusomonadidae</taxon>
        <taxon>Thecamonas</taxon>
    </lineage>
</organism>
<sequence length="1539" mass="158493">MDLASASASGDKIAWHEKTDGVGCFGSQQAVSTVAQDAQSVIAADIDGDGDLDLASASSVDNKIAWYENTDGAGSFGPQQVVVSSAANGARSVIAADVDGDGDLDLASAYSNTIAWYENNDGAGSFGPQQVVSTAAQGAASVIAADVDGDGDLDLASASASDHKIAWYENTDGAGAFGPQQVVSTAADGARSVVAADIDGDGDLDLASASVSDNKIAWYENIDGAGAFGPQQVASAAAQGAASVIAADVDGDGDLDLASASSVDNKIAWYENTDGAGSFGPQQVVSTAADGAWSVVAADIDGDGDLDLASASISDNKIAWYENIDGAGSFEPQQVVSTAAYRAQSVIAADIDGDGDLDLASAYSSTIAWYPRRSYFTMSRPATIAASVPGTVVLNATAARVRGGVLFNVQPPPSMLPPATLSLVNITILNMGSGSDSIVAAQGLRVTGSGAVLELENCVIKSSTADTAITRFLVNPGLGGAIAVTNGGTLLARNTTFEHCSASITGGAIVVDFEDSIARISGGALIDNSAATHGGAIAVINGGRLELDGVRFESNVAELGSGGAIYTDASAHVTINDAVVINNVATLGGGVFVSPATSLFVSRATLYHNSARDSGGGIYVSRSGRLTAMSTTLNANSAANFGGGIALRPSDNVTLDDCTLSANTAAIGGAIAILAENHNIDAISSTSHLRVSTVDPHPLAPTAILTNTVLSGNHANRGGGIYACDGLLSIAGPHTVWTRNTATVSGGKDTTSRDAFLCLPAPPFGFLFDRASTSGIPWLSFDSVAFAQLSSAAIATPPAELEAVVTPPATLPVGEPLFGTVALRDAFFNRVTYLDVLVRPSIDTTPNLADPLAEFSSSPLSALNATSELPVISWTVSIPAPSTAFHIEPLSGRTALVPADCDPGTYQATGGICITCSTAEFSTVVNAANCTRCPIRTTSPVGSASLEACTCVVDSYALSHPVSPEIGCVVCPSGAICAGATSLPRPAPGFYSSSSPIEFIACDKSPTEAVRRCLGDDTCVSGRSGRLCSHCAAQHYAVSNGECKVCPAMTGPAPVVITTLILLGVALLLFLILLQRRTASSASMLISAQSYGALTGTEPCHMLRQTLRWARVLWQEISLAMLEIGLLLALALLGLRETFEFVVLGLGLSALITYLVVDRVRAVHTSSASRRRKSALALSVPLDDVAGYALYRSSSSSSSSLSNGGEPDALFEAVVKTLVVHLQTLAALVGVYDQVQWTKSMELVASLVSRATLQVTGLECNGIGFAGEYYLFLFLLPMLLVALVVAAVAVRILLASTGSTSQSAVVASTAQSWRVRALVTATGKYALITFYFFVFPIASKSLAMFACVPENVTRPRASYLASAPWIVCWRERHVQLAVVAACVLAMMAGASIVVAARMRQAIADRGVASTCTFLYAGFTAKAWWFEGVVLGRRLAVAVFASILPRSSVFVGPMLQCVLLAYLLALLLVRPYRSRLALQLEMGAAAMALVSLMLVSSMAETGETASLALMTLMFIAGNGCVVLAGAAALFMPIIQAFRMM</sequence>
<feature type="domain" description="Right handed beta helix" evidence="3">
    <location>
        <begin position="443"/>
        <end position="625"/>
    </location>
</feature>
<reference evidence="4 5" key="1">
    <citation type="submission" date="2010-05" db="EMBL/GenBank/DDBJ databases">
        <title>The Genome Sequence of Thecamonas trahens ATCC 50062.</title>
        <authorList>
            <consortium name="The Broad Institute Genome Sequencing Platform"/>
            <person name="Russ C."/>
            <person name="Cuomo C."/>
            <person name="Shea T."/>
            <person name="Young S.K."/>
            <person name="Zeng Q."/>
            <person name="Koehrsen M."/>
            <person name="Haas B."/>
            <person name="Borodovsky M."/>
            <person name="Guigo R."/>
            <person name="Alvarado L."/>
            <person name="Berlin A."/>
            <person name="Bochicchio J."/>
            <person name="Borenstein D."/>
            <person name="Chapman S."/>
            <person name="Chen Z."/>
            <person name="Freedman E."/>
            <person name="Gellesch M."/>
            <person name="Goldberg J."/>
            <person name="Griggs A."/>
            <person name="Gujja S."/>
            <person name="Heilman E."/>
            <person name="Heiman D."/>
            <person name="Hepburn T."/>
            <person name="Howarth C."/>
            <person name="Jen D."/>
            <person name="Larson L."/>
            <person name="Mehta T."/>
            <person name="Park D."/>
            <person name="Pearson M."/>
            <person name="Roberts A."/>
            <person name="Saif S."/>
            <person name="Shenoy N."/>
            <person name="Sisk P."/>
            <person name="Stolte C."/>
            <person name="Sykes S."/>
            <person name="Thomson T."/>
            <person name="Walk T."/>
            <person name="White J."/>
            <person name="Yandava C."/>
            <person name="Burger G."/>
            <person name="Gray M.W."/>
            <person name="Holland P.W.H."/>
            <person name="King N."/>
            <person name="Lang F.B.F."/>
            <person name="Roger A.J."/>
            <person name="Ruiz-Trillo I."/>
            <person name="Lander E."/>
            <person name="Nusbaum C."/>
        </authorList>
    </citation>
    <scope>NUCLEOTIDE SEQUENCE [LARGE SCALE GENOMIC DNA]</scope>
    <source>
        <strain evidence="4 5">ATCC 50062</strain>
    </source>
</reference>
<dbReference type="eggNOG" id="ENOG502RX97">
    <property type="taxonomic scope" value="Eukaryota"/>
</dbReference>
<evidence type="ECO:0000313" key="5">
    <source>
        <dbReference type="Proteomes" id="UP000054408"/>
    </source>
</evidence>
<feature type="transmembrane region" description="Helical" evidence="2">
    <location>
        <begin position="1445"/>
        <end position="1468"/>
    </location>
</feature>
<accession>A0A0L0DKZ4</accession>
<feature type="transmembrane region" description="Helical" evidence="2">
    <location>
        <begin position="1141"/>
        <end position="1162"/>
    </location>
</feature>
<keyword evidence="2" id="KW-1133">Transmembrane helix</keyword>
<dbReference type="SMART" id="SM00710">
    <property type="entry name" value="PbH1"/>
    <property type="match status" value="6"/>
</dbReference>